<gene>
    <name evidence="2" type="ORF">DJ017_11160</name>
</gene>
<feature type="signal peptide" evidence="1">
    <location>
        <begin position="1"/>
        <end position="27"/>
    </location>
</feature>
<comment type="caution">
    <text evidence="2">The sequence shown here is derived from an EMBL/GenBank/DDBJ whole genome shotgun (WGS) entry which is preliminary data.</text>
</comment>
<keyword evidence="1" id="KW-0732">Signal</keyword>
<evidence type="ECO:0000256" key="1">
    <source>
        <dbReference type="SAM" id="SignalP"/>
    </source>
</evidence>
<reference evidence="3" key="1">
    <citation type="submission" date="2018-05" db="EMBL/GenBank/DDBJ databases">
        <authorList>
            <person name="Li X."/>
        </authorList>
    </citation>
    <scope>NUCLEOTIDE SEQUENCE [LARGE SCALE GENOMIC DNA]</scope>
    <source>
        <strain evidence="3">LX32</strain>
    </source>
</reference>
<accession>A0A328AQ76</accession>
<organism evidence="2 3">
    <name type="scientific">Phenylobacterium soli</name>
    <dbReference type="NCBI Taxonomy" id="2170551"/>
    <lineage>
        <taxon>Bacteria</taxon>
        <taxon>Pseudomonadati</taxon>
        <taxon>Pseudomonadota</taxon>
        <taxon>Alphaproteobacteria</taxon>
        <taxon>Caulobacterales</taxon>
        <taxon>Caulobacteraceae</taxon>
        <taxon>Phenylobacterium</taxon>
    </lineage>
</organism>
<keyword evidence="3" id="KW-1185">Reference proteome</keyword>
<evidence type="ECO:0000313" key="2">
    <source>
        <dbReference type="EMBL" id="RAK55038.1"/>
    </source>
</evidence>
<dbReference type="AlphaFoldDB" id="A0A328AQ76"/>
<sequence>MTSKKLVLAAASACAALVGLTATAASAQQWGPSYGYQGYGYQRDYRDYRDDRFGGGSVDALLQREDRLGGWIRRMSYEGRLDRDESRRAWGMLSDARGQTMHEAREHGRVLPGRDYREISERLNGLERFLRHEAREDWDD</sequence>
<dbReference type="Proteomes" id="UP000249254">
    <property type="component" value="Unassembled WGS sequence"/>
</dbReference>
<name>A0A328AQ76_9CAUL</name>
<proteinExistence type="predicted"/>
<dbReference type="RefSeq" id="WP_111528788.1">
    <property type="nucleotide sequence ID" value="NZ_JBHRSG010000003.1"/>
</dbReference>
<protein>
    <submittedName>
        <fullName evidence="2">Uncharacterized protein</fullName>
    </submittedName>
</protein>
<dbReference type="EMBL" id="QFYQ01000001">
    <property type="protein sequence ID" value="RAK55038.1"/>
    <property type="molecule type" value="Genomic_DNA"/>
</dbReference>
<feature type="chain" id="PRO_5016422613" evidence="1">
    <location>
        <begin position="28"/>
        <end position="140"/>
    </location>
</feature>
<evidence type="ECO:0000313" key="3">
    <source>
        <dbReference type="Proteomes" id="UP000249254"/>
    </source>
</evidence>